<dbReference type="OrthoDB" id="122427at2"/>
<comment type="caution">
    <text evidence="2">The sequence shown here is derived from an EMBL/GenBank/DDBJ whole genome shotgun (WGS) entry which is preliminary data.</text>
</comment>
<name>A0A2V4KX31_AQUAC</name>
<feature type="transmembrane region" description="Helical" evidence="1">
    <location>
        <begin position="103"/>
        <end position="125"/>
    </location>
</feature>
<dbReference type="AlphaFoldDB" id="A0A2V4KX31"/>
<evidence type="ECO:0000313" key="3">
    <source>
        <dbReference type="Proteomes" id="UP000248146"/>
    </source>
</evidence>
<feature type="transmembrane region" description="Helical" evidence="1">
    <location>
        <begin position="12"/>
        <end position="34"/>
    </location>
</feature>
<accession>A0A2V4KX31</accession>
<keyword evidence="1" id="KW-0812">Transmembrane</keyword>
<feature type="transmembrane region" description="Helical" evidence="1">
    <location>
        <begin position="46"/>
        <end position="65"/>
    </location>
</feature>
<sequence length="134" mass="14256">MTRQGLGKSLLGFAIVATVLIVAIADVFNATHLFNPDWPGHARFHIGMQFTTLLLVSLFSLAALLQGQVWAAALAPASFWPGLFVAYVIPGTDVYASEALRELGVPINLLLAAVLLVVTVLGVMLQRSGARFPA</sequence>
<protein>
    <submittedName>
        <fullName evidence="2">Uncharacterized protein</fullName>
    </submittedName>
</protein>
<organism evidence="2 3">
    <name type="scientific">Aquipseudomonas alcaligenes</name>
    <name type="common">Pseudomonas alcaligenes</name>
    <dbReference type="NCBI Taxonomy" id="43263"/>
    <lineage>
        <taxon>Bacteria</taxon>
        <taxon>Pseudomonadati</taxon>
        <taxon>Pseudomonadota</taxon>
        <taxon>Gammaproteobacteria</taxon>
        <taxon>Pseudomonadales</taxon>
        <taxon>Pseudomonadaceae</taxon>
        <taxon>Aquipseudomonas</taxon>
    </lineage>
</organism>
<feature type="transmembrane region" description="Helical" evidence="1">
    <location>
        <begin position="72"/>
        <end position="91"/>
    </location>
</feature>
<dbReference type="EMBL" id="QJRX01000007">
    <property type="protein sequence ID" value="PYC22764.1"/>
    <property type="molecule type" value="Genomic_DNA"/>
</dbReference>
<dbReference type="RefSeq" id="WP_110683297.1">
    <property type="nucleotide sequence ID" value="NZ_QJRX01000007.1"/>
</dbReference>
<gene>
    <name evidence="2" type="ORF">DMO17_14995</name>
</gene>
<evidence type="ECO:0000313" key="2">
    <source>
        <dbReference type="EMBL" id="PYC22764.1"/>
    </source>
</evidence>
<reference evidence="2 3" key="1">
    <citation type="submission" date="2018-06" db="EMBL/GenBank/DDBJ databases">
        <title>Pseudomonas diversity within urban Lake Michigan freshwaters.</title>
        <authorList>
            <person name="Batrich M."/>
            <person name="Hatzopoulos T."/>
            <person name="Putonti C."/>
        </authorList>
    </citation>
    <scope>NUCLEOTIDE SEQUENCE [LARGE SCALE GENOMIC DNA]</scope>
    <source>
        <strain evidence="2 3">MB-090714</strain>
    </source>
</reference>
<dbReference type="Proteomes" id="UP000248146">
    <property type="component" value="Unassembled WGS sequence"/>
</dbReference>
<evidence type="ECO:0000256" key="1">
    <source>
        <dbReference type="SAM" id="Phobius"/>
    </source>
</evidence>
<keyword evidence="1" id="KW-1133">Transmembrane helix</keyword>
<proteinExistence type="predicted"/>
<keyword evidence="1" id="KW-0472">Membrane</keyword>